<evidence type="ECO:0000256" key="12">
    <source>
        <dbReference type="PROSITE-ProRule" id="PRU00094"/>
    </source>
</evidence>
<evidence type="ECO:0000256" key="10">
    <source>
        <dbReference type="ARBA" id="ARBA00023242"/>
    </source>
</evidence>
<comment type="function">
    <text evidence="11">Transcriptional activator that specifically binds 5'-GATA-3' or 5'-GAT-3' motifs within gene promoters. May be involved in the regulation of some light-responsive genes.</text>
</comment>
<comment type="similarity">
    <text evidence="2">Belongs to the type IV zinc-finger family. Class A subfamily.</text>
</comment>
<evidence type="ECO:0000256" key="7">
    <source>
        <dbReference type="ARBA" id="ARBA00023125"/>
    </source>
</evidence>
<dbReference type="PANTHER" id="PTHR45658:SF46">
    <property type="entry name" value="GATA TRANSCRIPTION FACTOR 4"/>
    <property type="match status" value="1"/>
</dbReference>
<dbReference type="CDD" id="cd00202">
    <property type="entry name" value="ZnF_GATA"/>
    <property type="match status" value="1"/>
</dbReference>
<keyword evidence="10" id="KW-0539">Nucleus</keyword>
<keyword evidence="4 12" id="KW-0863">Zinc-finger</keyword>
<evidence type="ECO:0000256" key="8">
    <source>
        <dbReference type="ARBA" id="ARBA00023159"/>
    </source>
</evidence>
<proteinExistence type="inferred from homology"/>
<protein>
    <recommendedName>
        <fullName evidence="13">GATA-type domain-containing protein</fullName>
    </recommendedName>
</protein>
<dbReference type="SUPFAM" id="SSF57716">
    <property type="entry name" value="Glucocorticoid receptor-like (DNA-binding domain)"/>
    <property type="match status" value="1"/>
</dbReference>
<dbReference type="OrthoDB" id="2162994at2759"/>
<dbReference type="SMART" id="SM00401">
    <property type="entry name" value="ZnF_GATA"/>
    <property type="match status" value="1"/>
</dbReference>
<dbReference type="InterPro" id="IPR013088">
    <property type="entry name" value="Znf_NHR/GATA"/>
</dbReference>
<evidence type="ECO:0000259" key="13">
    <source>
        <dbReference type="PROSITE" id="PS50114"/>
    </source>
</evidence>
<dbReference type="GO" id="GO:0005634">
    <property type="term" value="C:nucleus"/>
    <property type="evidence" value="ECO:0007669"/>
    <property type="project" value="UniProtKB-SubCell"/>
</dbReference>
<dbReference type="Pfam" id="PF00320">
    <property type="entry name" value="GATA"/>
    <property type="match status" value="1"/>
</dbReference>
<keyword evidence="5" id="KW-0862">Zinc</keyword>
<evidence type="ECO:0000256" key="9">
    <source>
        <dbReference type="ARBA" id="ARBA00023163"/>
    </source>
</evidence>
<comment type="caution">
    <text evidence="14">The sequence shown here is derived from an EMBL/GenBank/DDBJ whole genome shotgun (WGS) entry which is preliminary data.</text>
</comment>
<keyword evidence="7" id="KW-0238">DNA-binding</keyword>
<evidence type="ECO:0000256" key="5">
    <source>
        <dbReference type="ARBA" id="ARBA00022833"/>
    </source>
</evidence>
<sequence>MAVEDKYNVNKNYNHEDHLDLEEYFNFFDPFFKEIDFSTDKVFDDLPISLADEPIISWNNIDLEVPQKELESCFSSSADYGDQLSMINSPKGHEKVKPPKDVDQNNICSFAIKKKRSKTGSKKRTSCFALKNDCLKRRCCSHCQAEKTPQWRAGPMGPKSLCNACGVRYKSGRLVPEYRPAASPSFDSFKHSNFHKRILKRKMDT</sequence>
<keyword evidence="9" id="KW-0804">Transcription</keyword>
<comment type="subcellular location">
    <subcellularLocation>
        <location evidence="1">Nucleus</location>
    </subcellularLocation>
</comment>
<organism evidence="14 15">
    <name type="scientific">Ziziphus jujuba var. spinosa</name>
    <dbReference type="NCBI Taxonomy" id="714518"/>
    <lineage>
        <taxon>Eukaryota</taxon>
        <taxon>Viridiplantae</taxon>
        <taxon>Streptophyta</taxon>
        <taxon>Embryophyta</taxon>
        <taxon>Tracheophyta</taxon>
        <taxon>Spermatophyta</taxon>
        <taxon>Magnoliopsida</taxon>
        <taxon>eudicotyledons</taxon>
        <taxon>Gunneridae</taxon>
        <taxon>Pentapetalae</taxon>
        <taxon>rosids</taxon>
        <taxon>fabids</taxon>
        <taxon>Rosales</taxon>
        <taxon>Rhamnaceae</taxon>
        <taxon>Paliureae</taxon>
        <taxon>Ziziphus</taxon>
    </lineage>
</organism>
<dbReference type="Gene3D" id="3.30.50.10">
    <property type="entry name" value="Erythroid Transcription Factor GATA-1, subunit A"/>
    <property type="match status" value="1"/>
</dbReference>
<feature type="domain" description="GATA-type" evidence="13">
    <location>
        <begin position="138"/>
        <end position="170"/>
    </location>
</feature>
<evidence type="ECO:0000256" key="3">
    <source>
        <dbReference type="ARBA" id="ARBA00022723"/>
    </source>
</evidence>
<evidence type="ECO:0000256" key="4">
    <source>
        <dbReference type="ARBA" id="ARBA00022771"/>
    </source>
</evidence>
<accession>A0A978V115</accession>
<dbReference type="InterPro" id="IPR051140">
    <property type="entry name" value="GATA_TF"/>
</dbReference>
<dbReference type="Proteomes" id="UP000813462">
    <property type="component" value="Unassembled WGS sequence"/>
</dbReference>
<dbReference type="FunFam" id="3.30.50.10:FF:000025">
    <property type="entry name" value="GATA transcription factor"/>
    <property type="match status" value="1"/>
</dbReference>
<keyword evidence="6" id="KW-0805">Transcription regulation</keyword>
<dbReference type="GO" id="GO:0006355">
    <property type="term" value="P:regulation of DNA-templated transcription"/>
    <property type="evidence" value="ECO:0007669"/>
    <property type="project" value="InterPro"/>
</dbReference>
<dbReference type="PANTHER" id="PTHR45658">
    <property type="entry name" value="GATA TRANSCRIPTION FACTOR"/>
    <property type="match status" value="1"/>
</dbReference>
<name>A0A978V115_ZIZJJ</name>
<evidence type="ECO:0000313" key="15">
    <source>
        <dbReference type="Proteomes" id="UP000813462"/>
    </source>
</evidence>
<dbReference type="GO" id="GO:0030154">
    <property type="term" value="P:cell differentiation"/>
    <property type="evidence" value="ECO:0007669"/>
    <property type="project" value="TreeGrafter"/>
</dbReference>
<dbReference type="EMBL" id="JAEACU010000008">
    <property type="protein sequence ID" value="KAH7520931.1"/>
    <property type="molecule type" value="Genomic_DNA"/>
</dbReference>
<dbReference type="AlphaFoldDB" id="A0A978V115"/>
<evidence type="ECO:0000256" key="2">
    <source>
        <dbReference type="ARBA" id="ARBA00005694"/>
    </source>
</evidence>
<keyword evidence="8" id="KW-0010">Activator</keyword>
<dbReference type="InterPro" id="IPR000679">
    <property type="entry name" value="Znf_GATA"/>
</dbReference>
<dbReference type="PROSITE" id="PS00344">
    <property type="entry name" value="GATA_ZN_FINGER_1"/>
    <property type="match status" value="1"/>
</dbReference>
<dbReference type="GO" id="GO:0008270">
    <property type="term" value="F:zinc ion binding"/>
    <property type="evidence" value="ECO:0007669"/>
    <property type="project" value="UniProtKB-KW"/>
</dbReference>
<evidence type="ECO:0000256" key="6">
    <source>
        <dbReference type="ARBA" id="ARBA00023015"/>
    </source>
</evidence>
<dbReference type="PROSITE" id="PS50114">
    <property type="entry name" value="GATA_ZN_FINGER_2"/>
    <property type="match status" value="1"/>
</dbReference>
<keyword evidence="3" id="KW-0479">Metal-binding</keyword>
<reference evidence="14" key="1">
    <citation type="journal article" date="2021" name="Front. Plant Sci.">
        <title>Chromosome-Scale Genome Assembly for Chinese Sour Jujube and Insights Into Its Genome Evolution and Domestication Signature.</title>
        <authorList>
            <person name="Shen L.-Y."/>
            <person name="Luo H."/>
            <person name="Wang X.-L."/>
            <person name="Wang X.-M."/>
            <person name="Qiu X.-J."/>
            <person name="Liu H."/>
            <person name="Zhou S.-S."/>
            <person name="Jia K.-H."/>
            <person name="Nie S."/>
            <person name="Bao Y.-T."/>
            <person name="Zhang R.-G."/>
            <person name="Yun Q.-Z."/>
            <person name="Chai Y.-H."/>
            <person name="Lu J.-Y."/>
            <person name="Li Y."/>
            <person name="Zhao S.-W."/>
            <person name="Mao J.-F."/>
            <person name="Jia S.-G."/>
            <person name="Mao Y.-M."/>
        </authorList>
    </citation>
    <scope>NUCLEOTIDE SEQUENCE</scope>
    <source>
        <strain evidence="14">AT0</strain>
        <tissue evidence="14">Leaf</tissue>
    </source>
</reference>
<evidence type="ECO:0000256" key="11">
    <source>
        <dbReference type="ARBA" id="ARBA00055020"/>
    </source>
</evidence>
<evidence type="ECO:0000313" key="14">
    <source>
        <dbReference type="EMBL" id="KAH7520931.1"/>
    </source>
</evidence>
<gene>
    <name evidence="14" type="ORF">FEM48_Zijuj08G0198100</name>
</gene>
<dbReference type="GO" id="GO:0043565">
    <property type="term" value="F:sequence-specific DNA binding"/>
    <property type="evidence" value="ECO:0007669"/>
    <property type="project" value="InterPro"/>
</dbReference>
<evidence type="ECO:0000256" key="1">
    <source>
        <dbReference type="ARBA" id="ARBA00004123"/>
    </source>
</evidence>